<dbReference type="HAMAP" id="MF_01030">
    <property type="entry name" value="D_Ser_dehydrat"/>
    <property type="match status" value="1"/>
</dbReference>
<comment type="similarity">
    <text evidence="4">Belongs to the serine/threonine dehydratase family. DsdA subfamily.</text>
</comment>
<keyword evidence="2 4" id="KW-0663">Pyridoxal phosphate</keyword>
<evidence type="ECO:0000256" key="4">
    <source>
        <dbReference type="HAMAP-Rule" id="MF_01030"/>
    </source>
</evidence>
<dbReference type="OrthoDB" id="9780546at2"/>
<proteinExistence type="inferred from homology"/>
<dbReference type="GO" id="GO:0009097">
    <property type="term" value="P:isoleucine biosynthetic process"/>
    <property type="evidence" value="ECO:0007669"/>
    <property type="project" value="TreeGrafter"/>
</dbReference>
<protein>
    <recommendedName>
        <fullName evidence="4">Probable D-serine dehydratase</fullName>
        <ecNumber evidence="4">4.3.1.18</ecNumber>
    </recommendedName>
    <alternativeName>
        <fullName evidence="4">D-serine deaminase</fullName>
        <shortName evidence="4">DSD</shortName>
    </alternativeName>
</protein>
<name>A0A0U2ZLD5_9BACL</name>
<keyword evidence="3 4" id="KW-0456">Lyase</keyword>
<dbReference type="EC" id="4.3.1.18" evidence="4"/>
<dbReference type="InterPro" id="IPR001926">
    <property type="entry name" value="TrpB-like_PALP"/>
</dbReference>
<dbReference type="Proteomes" id="UP000067683">
    <property type="component" value="Chromosome"/>
</dbReference>
<evidence type="ECO:0000256" key="2">
    <source>
        <dbReference type="ARBA" id="ARBA00022898"/>
    </source>
</evidence>
<gene>
    <name evidence="4" type="primary">dsdA</name>
    <name evidence="6" type="ORF">AUC31_17115</name>
</gene>
<feature type="domain" description="Tryptophan synthase beta chain-like PALP" evidence="5">
    <location>
        <begin position="97"/>
        <end position="397"/>
    </location>
</feature>
<evidence type="ECO:0000259" key="5">
    <source>
        <dbReference type="Pfam" id="PF00291"/>
    </source>
</evidence>
<comment type="catalytic activity">
    <reaction evidence="4">
        <text>D-serine = pyruvate + NH4(+)</text>
        <dbReference type="Rhea" id="RHEA:13977"/>
        <dbReference type="ChEBI" id="CHEBI:15361"/>
        <dbReference type="ChEBI" id="CHEBI:28938"/>
        <dbReference type="ChEBI" id="CHEBI:35247"/>
        <dbReference type="EC" id="4.3.1.18"/>
    </reaction>
</comment>
<dbReference type="InterPro" id="IPR036052">
    <property type="entry name" value="TrpB-like_PALP_sf"/>
</dbReference>
<dbReference type="EMBL" id="CP013659">
    <property type="protein sequence ID" value="ALS76833.1"/>
    <property type="molecule type" value="Genomic_DNA"/>
</dbReference>
<dbReference type="NCBIfam" id="NF002823">
    <property type="entry name" value="PRK02991.1"/>
    <property type="match status" value="1"/>
</dbReference>
<dbReference type="GO" id="GO:0008721">
    <property type="term" value="F:D-serine ammonia-lyase activity"/>
    <property type="evidence" value="ECO:0007669"/>
    <property type="project" value="UniProtKB-EC"/>
</dbReference>
<dbReference type="KEGG" id="prt:AUC31_17115"/>
<evidence type="ECO:0000313" key="7">
    <source>
        <dbReference type="Proteomes" id="UP000067683"/>
    </source>
</evidence>
<dbReference type="NCBIfam" id="TIGR02035">
    <property type="entry name" value="D_Ser_am_lyase"/>
    <property type="match status" value="1"/>
</dbReference>
<dbReference type="InterPro" id="IPR011780">
    <property type="entry name" value="D_Ser_am_lyase"/>
</dbReference>
<keyword evidence="7" id="KW-1185">Reference proteome</keyword>
<dbReference type="Gene3D" id="3.40.50.1100">
    <property type="match status" value="2"/>
</dbReference>
<dbReference type="RefSeq" id="WP_058383534.1">
    <property type="nucleotide sequence ID" value="NZ_CP013659.2"/>
</dbReference>
<dbReference type="GO" id="GO:0016836">
    <property type="term" value="F:hydro-lyase activity"/>
    <property type="evidence" value="ECO:0007669"/>
    <property type="project" value="UniProtKB-UniRule"/>
</dbReference>
<dbReference type="GO" id="GO:0036088">
    <property type="term" value="P:D-serine catabolic process"/>
    <property type="evidence" value="ECO:0007669"/>
    <property type="project" value="TreeGrafter"/>
</dbReference>
<comment type="cofactor">
    <cofactor evidence="1 4">
        <name>pyridoxal 5'-phosphate</name>
        <dbReference type="ChEBI" id="CHEBI:597326"/>
    </cofactor>
</comment>
<dbReference type="Pfam" id="PF00291">
    <property type="entry name" value="PALP"/>
    <property type="match status" value="1"/>
</dbReference>
<dbReference type="InterPro" id="IPR050147">
    <property type="entry name" value="Ser/Thr_Dehydratase"/>
</dbReference>
<accession>A0A0U2ZLD5</accession>
<feature type="modified residue" description="N6-(pyridoxal phosphate)lysine" evidence="4">
    <location>
        <position position="119"/>
    </location>
</feature>
<dbReference type="GO" id="GO:0030170">
    <property type="term" value="F:pyridoxal phosphate binding"/>
    <property type="evidence" value="ECO:0007669"/>
    <property type="project" value="InterPro"/>
</dbReference>
<dbReference type="STRING" id="200991.AUC31_17115"/>
<evidence type="ECO:0000256" key="3">
    <source>
        <dbReference type="ARBA" id="ARBA00023239"/>
    </source>
</evidence>
<evidence type="ECO:0000256" key="1">
    <source>
        <dbReference type="ARBA" id="ARBA00001933"/>
    </source>
</evidence>
<dbReference type="AlphaFoldDB" id="A0A0U2ZLD5"/>
<reference evidence="6" key="1">
    <citation type="submission" date="2016-01" db="EMBL/GenBank/DDBJ databases">
        <title>Complete genome of Planococcus rifietoensis type strain M8.</title>
        <authorList>
            <person name="See-Too W.S."/>
        </authorList>
    </citation>
    <scope>NUCLEOTIDE SEQUENCE [LARGE SCALE GENOMIC DNA]</scope>
    <source>
        <strain evidence="6">M8</strain>
    </source>
</reference>
<evidence type="ECO:0000313" key="6">
    <source>
        <dbReference type="EMBL" id="ALS76833.1"/>
    </source>
</evidence>
<organism evidence="6 7">
    <name type="scientific">Planococcus rifietoensis</name>
    <dbReference type="NCBI Taxonomy" id="200991"/>
    <lineage>
        <taxon>Bacteria</taxon>
        <taxon>Bacillati</taxon>
        <taxon>Bacillota</taxon>
        <taxon>Bacilli</taxon>
        <taxon>Bacillales</taxon>
        <taxon>Caryophanaceae</taxon>
        <taxon>Planococcus</taxon>
    </lineage>
</organism>
<dbReference type="PANTHER" id="PTHR48078">
    <property type="entry name" value="THREONINE DEHYDRATASE, MITOCHONDRIAL-RELATED"/>
    <property type="match status" value="1"/>
</dbReference>
<sequence>MGLTKQEIHKWTDEHPLMADLLDLKPIVWLNPKRREMDQVQGLPVTMHDLEEAEQLWLRFAPYLMKVFPETVETGGIIESELRQAGHMQHQLEAYYGEQLPGKLYVKCDNELPVAGSVKARGGFFEVLRYAENLALKEGLITHEDSYEWFATEQAKKFFGSYPVGVGSTGNLGLSIGIISAELGFKVSVYMSADAKGWKKELLRKKGVRVVEFSGDFSEAVTAGREETLRLPNGYFVDDEKSRELFLGYSVAALRLKHQLEQRNIPVDKEHPLFVYLPCGVGGAPGGIAFGLRHLFGDHVHPVFIEPTHSPAVLLGLMTGLKSGICVQDIGIDNRTEADGLAVGRASSFASESSEQLISGIVTIEDEELFPLLAMLKDSEEIKIEPSAAAGFAGPFMMAATNYAEEHDTDAEKATHIVWLTGGALVPEEEMDDFYGRGVKKLKR</sequence>
<dbReference type="SUPFAM" id="SSF53686">
    <property type="entry name" value="Tryptophan synthase beta subunit-like PLP-dependent enzymes"/>
    <property type="match status" value="1"/>
</dbReference>
<dbReference type="PANTHER" id="PTHR48078:SF9">
    <property type="entry name" value="D-SERINE DEHYDRATASE"/>
    <property type="match status" value="1"/>
</dbReference>